<dbReference type="Gene3D" id="1.25.10.10">
    <property type="entry name" value="Leucine-rich Repeat Variant"/>
    <property type="match status" value="1"/>
</dbReference>
<organism evidence="1 2">
    <name type="scientific">Symmachiella dynata</name>
    <dbReference type="NCBI Taxonomy" id="2527995"/>
    <lineage>
        <taxon>Bacteria</taxon>
        <taxon>Pseudomonadati</taxon>
        <taxon>Planctomycetota</taxon>
        <taxon>Planctomycetia</taxon>
        <taxon>Planctomycetales</taxon>
        <taxon>Planctomycetaceae</taxon>
        <taxon>Symmachiella</taxon>
    </lineage>
</organism>
<dbReference type="InterPro" id="IPR011989">
    <property type="entry name" value="ARM-like"/>
</dbReference>
<keyword evidence="2" id="KW-1185">Reference proteome</keyword>
<dbReference type="EMBL" id="CP036276">
    <property type="protein sequence ID" value="QDU42355.1"/>
    <property type="molecule type" value="Genomic_DNA"/>
</dbReference>
<evidence type="ECO:0008006" key="3">
    <source>
        <dbReference type="Google" id="ProtNLM"/>
    </source>
</evidence>
<sequence>MKPRNGWTGWLNVVIVFLSCTAMARADVITLKNGGEIRGLIQKNPRTTSSKGRDVIVKTLSGSLVTVSKSEIESIQRRRLILEEYETQRRNTPDTVDGHWELAQWCRNQRLTRQRRTHLKRIVELNPQHEQARRSLGHQKYDGEWMSREEYMKSQGQVLYRGRYVFPQELEQIKQDELEKEGEREWHKKVKLWHAWITSDRTEQQKQAFQELSAITDTLAIPALSKRFRDSPHPALRELYISILGRMQSAESLQALLYQAIFDSQPNLREVAVTAIPETQTNTAITALVRGLKSELNLVVCRSATALALLGNDQVVPQLIDALVTTHRYRVVVPDNGANTIGFAANGGQAPLTSGLPPDVELQMMTGQLPYGAVVIPPNDPGAQMRQKTQIVKRTQRNGPVLEALKSLTDEDFSYNRPKWRLWWAEKNNNVGKP</sequence>
<dbReference type="SUPFAM" id="SSF48371">
    <property type="entry name" value="ARM repeat"/>
    <property type="match status" value="1"/>
</dbReference>
<dbReference type="KEGG" id="sdyn:Mal52_08110"/>
<gene>
    <name evidence="1" type="ORF">Mal52_08110</name>
</gene>
<name>A0A517ZIQ3_9PLAN</name>
<dbReference type="AlphaFoldDB" id="A0A517ZIQ3"/>
<evidence type="ECO:0000313" key="2">
    <source>
        <dbReference type="Proteomes" id="UP000319383"/>
    </source>
</evidence>
<dbReference type="PROSITE" id="PS51257">
    <property type="entry name" value="PROKAR_LIPOPROTEIN"/>
    <property type="match status" value="1"/>
</dbReference>
<dbReference type="InterPro" id="IPR016024">
    <property type="entry name" value="ARM-type_fold"/>
</dbReference>
<dbReference type="RefSeq" id="WP_145374415.1">
    <property type="nucleotide sequence ID" value="NZ_CP036276.1"/>
</dbReference>
<protein>
    <recommendedName>
        <fullName evidence="3">HEAT repeat domain-containing protein</fullName>
    </recommendedName>
</protein>
<reference evidence="1 2" key="1">
    <citation type="submission" date="2019-02" db="EMBL/GenBank/DDBJ databases">
        <title>Deep-cultivation of Planctomycetes and their phenomic and genomic characterization uncovers novel biology.</title>
        <authorList>
            <person name="Wiegand S."/>
            <person name="Jogler M."/>
            <person name="Boedeker C."/>
            <person name="Pinto D."/>
            <person name="Vollmers J."/>
            <person name="Rivas-Marin E."/>
            <person name="Kohn T."/>
            <person name="Peeters S.H."/>
            <person name="Heuer A."/>
            <person name="Rast P."/>
            <person name="Oberbeckmann S."/>
            <person name="Bunk B."/>
            <person name="Jeske O."/>
            <person name="Meyerdierks A."/>
            <person name="Storesund J.E."/>
            <person name="Kallscheuer N."/>
            <person name="Luecker S."/>
            <person name="Lage O.M."/>
            <person name="Pohl T."/>
            <person name="Merkel B.J."/>
            <person name="Hornburger P."/>
            <person name="Mueller R.-W."/>
            <person name="Bruemmer F."/>
            <person name="Labrenz M."/>
            <person name="Spormann A.M."/>
            <person name="Op den Camp H."/>
            <person name="Overmann J."/>
            <person name="Amann R."/>
            <person name="Jetten M.S.M."/>
            <person name="Mascher T."/>
            <person name="Medema M.H."/>
            <person name="Devos D.P."/>
            <person name="Kaster A.-K."/>
            <person name="Ovreas L."/>
            <person name="Rohde M."/>
            <person name="Galperin M.Y."/>
            <person name="Jogler C."/>
        </authorList>
    </citation>
    <scope>NUCLEOTIDE SEQUENCE [LARGE SCALE GENOMIC DNA]</scope>
    <source>
        <strain evidence="1 2">Mal52</strain>
    </source>
</reference>
<accession>A0A517ZIQ3</accession>
<evidence type="ECO:0000313" key="1">
    <source>
        <dbReference type="EMBL" id="QDU42355.1"/>
    </source>
</evidence>
<dbReference type="Pfam" id="PF13646">
    <property type="entry name" value="HEAT_2"/>
    <property type="match status" value="1"/>
</dbReference>
<dbReference type="Proteomes" id="UP000319383">
    <property type="component" value="Chromosome"/>
</dbReference>
<proteinExistence type="predicted"/>